<protein>
    <submittedName>
        <fullName evidence="3">Endonuclease/exonuclease/phosphatase family protein</fullName>
    </submittedName>
</protein>
<keyword evidence="3" id="KW-0540">Nuclease</keyword>
<dbReference type="Proteomes" id="UP000823046">
    <property type="component" value="Unassembled WGS sequence"/>
</dbReference>
<evidence type="ECO:0000259" key="2">
    <source>
        <dbReference type="SMART" id="SM00128"/>
    </source>
</evidence>
<accession>A0ABQ7JB86</accession>
<keyword evidence="3" id="KW-0255">Endonuclease</keyword>
<dbReference type="InterPro" id="IPR036691">
    <property type="entry name" value="Endo/exonu/phosph_ase_sf"/>
</dbReference>
<dbReference type="InterPro" id="IPR000300">
    <property type="entry name" value="IPPc"/>
</dbReference>
<dbReference type="Gene3D" id="3.60.10.10">
    <property type="entry name" value="Endonuclease/exonuclease/phosphatase"/>
    <property type="match status" value="1"/>
</dbReference>
<feature type="compositionally biased region" description="Low complexity" evidence="1">
    <location>
        <begin position="105"/>
        <end position="120"/>
    </location>
</feature>
<proteinExistence type="predicted"/>
<evidence type="ECO:0000313" key="3">
    <source>
        <dbReference type="EMBL" id="KAF8821262.1"/>
    </source>
</evidence>
<dbReference type="PANTHER" id="PTHR11200:SF275">
    <property type="entry name" value="LD06095P"/>
    <property type="match status" value="1"/>
</dbReference>
<feature type="domain" description="Inositol polyphosphate-related phosphatase" evidence="2">
    <location>
        <begin position="150"/>
        <end position="455"/>
    </location>
</feature>
<keyword evidence="3" id="KW-0378">Hydrolase</keyword>
<organism evidence="3 4">
    <name type="scientific">Cardiosporidium cionae</name>
    <dbReference type="NCBI Taxonomy" id="476202"/>
    <lineage>
        <taxon>Eukaryota</taxon>
        <taxon>Sar</taxon>
        <taxon>Alveolata</taxon>
        <taxon>Apicomplexa</taxon>
        <taxon>Aconoidasida</taxon>
        <taxon>Nephromycida</taxon>
        <taxon>Cardiosporidium</taxon>
    </lineage>
</organism>
<evidence type="ECO:0000313" key="4">
    <source>
        <dbReference type="Proteomes" id="UP000823046"/>
    </source>
</evidence>
<dbReference type="InterPro" id="IPR046985">
    <property type="entry name" value="IP5"/>
</dbReference>
<dbReference type="SMART" id="SM00128">
    <property type="entry name" value="IPPc"/>
    <property type="match status" value="1"/>
</dbReference>
<dbReference type="SUPFAM" id="SSF56219">
    <property type="entry name" value="DNase I-like"/>
    <property type="match status" value="1"/>
</dbReference>
<sequence>MRNKIGTEAYTQSSFSRLRLPDDSFAYPAAAVESNTCLDTSQAAMNPSNYPCDASKKIFVGTWNVRFQEFPKGFILSGRSKSKILRREHSVDLPCIYTDSEIAPNNESLSSSNTSDSSTTGKLSSRRLPLPKMHDKMHVRRSTLLLQPPAGTEQPLKDWIVPNYDIYVISFQETLSSRLSQTISSYLNIEHKKSYKRLDLANLKISGHGDGAFLSVKSTSLAVWVREELLFPVGSVKLLGSAKISLGFLKGSKGAVSVVLEIDDQRICFIGCHFPASNKEERRMACEMTLKRFAYSYSRIKNTIYRHTSFLELFSVNLLSQKNIGELLSYDEFSLENHKEISSLVFYEPPIEFLPTYKKLDGRSPLNCYDAEWIQKEYDTKASMKWYKGIAIEKRIPAWTDRVIKWSHARVEDCLRYCPNTYTAALPKYQNLLIASDHTPVGCGYTFHPLPENISIELKKLPIISCDSDS</sequence>
<gene>
    <name evidence="3" type="ORF">IE077_002242</name>
</gene>
<dbReference type="Pfam" id="PF22669">
    <property type="entry name" value="Exo_endo_phos2"/>
    <property type="match status" value="1"/>
</dbReference>
<feature type="region of interest" description="Disordered" evidence="1">
    <location>
        <begin position="104"/>
        <end position="132"/>
    </location>
</feature>
<name>A0ABQ7JB86_9APIC</name>
<dbReference type="GO" id="GO:0004519">
    <property type="term" value="F:endonuclease activity"/>
    <property type="evidence" value="ECO:0007669"/>
    <property type="project" value="UniProtKB-KW"/>
</dbReference>
<comment type="caution">
    <text evidence="3">The sequence shown here is derived from an EMBL/GenBank/DDBJ whole genome shotgun (WGS) entry which is preliminary data.</text>
</comment>
<reference evidence="3 4" key="1">
    <citation type="journal article" date="2020" name="bioRxiv">
        <title>Metabolic contributions of an alphaproteobacterial endosymbiont in the apicomplexan Cardiosporidium cionae.</title>
        <authorList>
            <person name="Hunter E.S."/>
            <person name="Paight C.J."/>
            <person name="Lane C.E."/>
        </authorList>
    </citation>
    <scope>NUCLEOTIDE SEQUENCE [LARGE SCALE GENOMIC DNA]</scope>
    <source>
        <strain evidence="3">ESH_2018</strain>
    </source>
</reference>
<dbReference type="EMBL" id="JADAQX010000204">
    <property type="protein sequence ID" value="KAF8821262.1"/>
    <property type="molecule type" value="Genomic_DNA"/>
</dbReference>
<dbReference type="PANTHER" id="PTHR11200">
    <property type="entry name" value="INOSITOL 5-PHOSPHATASE"/>
    <property type="match status" value="1"/>
</dbReference>
<evidence type="ECO:0000256" key="1">
    <source>
        <dbReference type="SAM" id="MobiDB-lite"/>
    </source>
</evidence>
<keyword evidence="4" id="KW-1185">Reference proteome</keyword>